<proteinExistence type="inferred from homology"/>
<dbReference type="InterPro" id="IPR007110">
    <property type="entry name" value="Ig-like_dom"/>
</dbReference>
<feature type="region of interest" description="Disordered" evidence="4">
    <location>
        <begin position="409"/>
        <end position="445"/>
    </location>
</feature>
<comment type="similarity">
    <text evidence="1">Belongs to the TRAFAC class TrmE-Era-EngA-EngB-Septin-like GTPase superfamily. AIG1/Toc34/Toc159-like paraseptin GTPase family. IAN subfamily.</text>
</comment>
<keyword evidence="9" id="KW-1185">Reference proteome</keyword>
<keyword evidence="2" id="KW-0547">Nucleotide-binding</keyword>
<dbReference type="PROSITE" id="PS50835">
    <property type="entry name" value="IG_LIKE"/>
    <property type="match status" value="1"/>
</dbReference>
<feature type="domain" description="Ig-like" evidence="6">
    <location>
        <begin position="17"/>
        <end position="129"/>
    </location>
</feature>
<name>A0ABD0JSE6_9CAEN</name>
<dbReference type="PANTHER" id="PTHR10903">
    <property type="entry name" value="GTPASE, IMAP FAMILY MEMBER-RELATED"/>
    <property type="match status" value="1"/>
</dbReference>
<dbReference type="Pfam" id="PF04548">
    <property type="entry name" value="AIG1"/>
    <property type="match status" value="1"/>
</dbReference>
<keyword evidence="3" id="KW-0342">GTP-binding</keyword>
<evidence type="ECO:0000256" key="3">
    <source>
        <dbReference type="ARBA" id="ARBA00023134"/>
    </source>
</evidence>
<reference evidence="8 9" key="1">
    <citation type="journal article" date="2023" name="Sci. Data">
        <title>Genome assembly of the Korean intertidal mud-creeper Batillaria attramentaria.</title>
        <authorList>
            <person name="Patra A.K."/>
            <person name="Ho P.T."/>
            <person name="Jun S."/>
            <person name="Lee S.J."/>
            <person name="Kim Y."/>
            <person name="Won Y.J."/>
        </authorList>
    </citation>
    <scope>NUCLEOTIDE SEQUENCE [LARGE SCALE GENOMIC DNA]</scope>
    <source>
        <strain evidence="8">Wonlab-2016</strain>
    </source>
</reference>
<dbReference type="SUPFAM" id="SSF52540">
    <property type="entry name" value="P-loop containing nucleoside triphosphate hydrolases"/>
    <property type="match status" value="1"/>
</dbReference>
<dbReference type="InterPro" id="IPR006703">
    <property type="entry name" value="G_AIG1"/>
</dbReference>
<dbReference type="PANTHER" id="PTHR10903:SF184">
    <property type="entry name" value="GTP-BINDING PROTEIN A"/>
    <property type="match status" value="1"/>
</dbReference>
<accession>A0ABD0JSE6</accession>
<protein>
    <recommendedName>
        <fullName evidence="10">AIG1-type G domain-containing protein</fullName>
    </recommendedName>
</protein>
<feature type="compositionally biased region" description="Basic and acidic residues" evidence="4">
    <location>
        <begin position="409"/>
        <end position="433"/>
    </location>
</feature>
<feature type="signal peptide" evidence="5">
    <location>
        <begin position="1"/>
        <end position="20"/>
    </location>
</feature>
<gene>
    <name evidence="8" type="ORF">BaRGS_00030734</name>
</gene>
<evidence type="ECO:0008006" key="10">
    <source>
        <dbReference type="Google" id="ProtNLM"/>
    </source>
</evidence>
<evidence type="ECO:0000256" key="4">
    <source>
        <dbReference type="SAM" id="MobiDB-lite"/>
    </source>
</evidence>
<evidence type="ECO:0000256" key="2">
    <source>
        <dbReference type="ARBA" id="ARBA00022741"/>
    </source>
</evidence>
<feature type="domain" description="AIG1-type G" evidence="7">
    <location>
        <begin position="187"/>
        <end position="400"/>
    </location>
</feature>
<dbReference type="AlphaFoldDB" id="A0ABD0JSE6"/>
<feature type="compositionally biased region" description="Polar residues" evidence="4">
    <location>
        <begin position="435"/>
        <end position="445"/>
    </location>
</feature>
<feature type="chain" id="PRO_5044858129" description="AIG1-type G domain-containing protein" evidence="5">
    <location>
        <begin position="21"/>
        <end position="445"/>
    </location>
</feature>
<keyword evidence="5" id="KW-0732">Signal</keyword>
<comment type="caution">
    <text evidence="8">The sequence shown here is derived from an EMBL/GenBank/DDBJ whole genome shotgun (WGS) entry which is preliminary data.</text>
</comment>
<dbReference type="Gene3D" id="3.40.50.300">
    <property type="entry name" value="P-loop containing nucleotide triphosphate hydrolases"/>
    <property type="match status" value="1"/>
</dbReference>
<evidence type="ECO:0000313" key="9">
    <source>
        <dbReference type="Proteomes" id="UP001519460"/>
    </source>
</evidence>
<sequence>MKRRLIFLWIFFLFLVPAGPETTCEAPEVNNNQPATVTCRFDVDVGQRKLGVKVYKTTPNGEYTDVIKCIWIKNSTELHCTPSPGYVFDGELTRTMVVNISSASAEYMGDYVCQAIPSNPRDLKSCTFSLSDVGRKQEDITNVSKENENEGNTVRDGAVGGVIGRCSRARQRNAGDTEIELDASTSEEKIRVLIVGGQGVGKSSVGNTFCGGNHFPVGTGFTSGTKDCSCYTVSVGNRDYLLVDTPGVCEWETKEETMKVYRELVKSVVFATPGPHVILVVFKCDRFLKSERDCYLTLKTLFGEQMCKHMIVVFTRVDALNTPQNPAPDLASQRNSLEEKLQTASPDLQKILTDAGNRWIGVNNHVREDEQRKFVIKEITQLYEQNETGHYSSEFFQGINSILDKEIENRMKQTPRHPTDDHAAAGNSNEREQAGPSNNDGARPE</sequence>
<dbReference type="Proteomes" id="UP001519460">
    <property type="component" value="Unassembled WGS sequence"/>
</dbReference>
<dbReference type="InterPro" id="IPR045058">
    <property type="entry name" value="GIMA/IAN/Toc"/>
</dbReference>
<dbReference type="PROSITE" id="PS51720">
    <property type="entry name" value="G_AIG1"/>
    <property type="match status" value="1"/>
</dbReference>
<evidence type="ECO:0000256" key="5">
    <source>
        <dbReference type="SAM" id="SignalP"/>
    </source>
</evidence>
<evidence type="ECO:0000313" key="8">
    <source>
        <dbReference type="EMBL" id="KAK7478058.1"/>
    </source>
</evidence>
<organism evidence="8 9">
    <name type="scientific">Batillaria attramentaria</name>
    <dbReference type="NCBI Taxonomy" id="370345"/>
    <lineage>
        <taxon>Eukaryota</taxon>
        <taxon>Metazoa</taxon>
        <taxon>Spiralia</taxon>
        <taxon>Lophotrochozoa</taxon>
        <taxon>Mollusca</taxon>
        <taxon>Gastropoda</taxon>
        <taxon>Caenogastropoda</taxon>
        <taxon>Sorbeoconcha</taxon>
        <taxon>Cerithioidea</taxon>
        <taxon>Batillariidae</taxon>
        <taxon>Batillaria</taxon>
    </lineage>
</organism>
<dbReference type="GO" id="GO:0005525">
    <property type="term" value="F:GTP binding"/>
    <property type="evidence" value="ECO:0007669"/>
    <property type="project" value="UniProtKB-KW"/>
</dbReference>
<evidence type="ECO:0000259" key="7">
    <source>
        <dbReference type="PROSITE" id="PS51720"/>
    </source>
</evidence>
<dbReference type="EMBL" id="JACVVK020000335">
    <property type="protein sequence ID" value="KAK7478058.1"/>
    <property type="molecule type" value="Genomic_DNA"/>
</dbReference>
<dbReference type="InterPro" id="IPR027417">
    <property type="entry name" value="P-loop_NTPase"/>
</dbReference>
<evidence type="ECO:0000256" key="1">
    <source>
        <dbReference type="ARBA" id="ARBA00008535"/>
    </source>
</evidence>
<evidence type="ECO:0000259" key="6">
    <source>
        <dbReference type="PROSITE" id="PS50835"/>
    </source>
</evidence>